<organism evidence="1 2">
    <name type="scientific">Phascolarctobacterium succinatutens</name>
    <dbReference type="NCBI Taxonomy" id="626940"/>
    <lineage>
        <taxon>Bacteria</taxon>
        <taxon>Bacillati</taxon>
        <taxon>Bacillota</taxon>
        <taxon>Negativicutes</taxon>
        <taxon>Acidaminococcales</taxon>
        <taxon>Acidaminococcaceae</taxon>
        <taxon>Phascolarctobacterium</taxon>
    </lineage>
</organism>
<name>A0A1Q6RAH1_9FIRM</name>
<dbReference type="EMBL" id="MNTG01000001">
    <property type="protein sequence ID" value="OLA39349.1"/>
    <property type="molecule type" value="Genomic_DNA"/>
</dbReference>
<reference evidence="1 2" key="1">
    <citation type="journal article" date="2016" name="Nat. Biotechnol.">
        <title>Measurement of bacterial replication rates in microbial communities.</title>
        <authorList>
            <person name="Brown C.T."/>
            <person name="Olm M.R."/>
            <person name="Thomas B.C."/>
            <person name="Banfield J.F."/>
        </authorList>
    </citation>
    <scope>NUCLEOTIDE SEQUENCE [LARGE SCALE GENOMIC DNA]</scope>
    <source>
        <strain evidence="1">46_33</strain>
    </source>
</reference>
<dbReference type="STRING" id="626940.BHW43_00175"/>
<evidence type="ECO:0000313" key="2">
    <source>
        <dbReference type="Proteomes" id="UP000186777"/>
    </source>
</evidence>
<evidence type="ECO:0000313" key="1">
    <source>
        <dbReference type="EMBL" id="OLA39349.1"/>
    </source>
</evidence>
<accession>A0A1Q6RAH1</accession>
<dbReference type="Proteomes" id="UP000186777">
    <property type="component" value="Unassembled WGS sequence"/>
</dbReference>
<comment type="caution">
    <text evidence="1">The sequence shown here is derived from an EMBL/GenBank/DDBJ whole genome shotgun (WGS) entry which is preliminary data.</text>
</comment>
<dbReference type="AlphaFoldDB" id="A0A1Q6RAH1"/>
<dbReference type="RefSeq" id="WP_303679055.1">
    <property type="nucleotide sequence ID" value="NZ_MNTG01000001.1"/>
</dbReference>
<sequence>MSKNLIPQIAQMLGVALGEEFKVVYKTRFEIICNFTLAGLFVHKGDSGKYEKEPLADIICGKAAIVKLPWKPKERDIFYSFDFTYGKWGVKSDMWAGAPCDYALLGKGWIYRTRAEAEAALPAVAKEVGAEYELPTSDTEAVEPWKPKAGEQYYSFGGRFFGDPTVWIVIDVIWQGLAYDVAMFDKGWVYKSKEEAQAALPKVAAEIGVEYES</sequence>
<proteinExistence type="predicted"/>
<gene>
    <name evidence="1" type="ORF">BHW43_00175</name>
</gene>
<protein>
    <submittedName>
        <fullName evidence="1">Uncharacterized protein</fullName>
    </submittedName>
</protein>